<name>A0ABY8WIL5_9ACTN</name>
<sequence>MPAEPRIDIEGAMSVPSPGEETWSTGEAARFLGFSVKPRTIGRWIESGYLAGVRMPNGHRRALASSVRAIRVKLDQQAADSQQQIRKPRARPIGMAPVKAAQLLKMAPVKVRRLVNNYVSWCEANGYDPASDTAPPVPDDDLYLKGWRIDKDGTQRVELRVDAADVERRVGQPRARVPRQLQRQADTPASQR</sequence>
<feature type="compositionally biased region" description="Polar residues" evidence="1">
    <location>
        <begin position="181"/>
        <end position="192"/>
    </location>
</feature>
<evidence type="ECO:0000256" key="1">
    <source>
        <dbReference type="SAM" id="MobiDB-lite"/>
    </source>
</evidence>
<reference evidence="2 3" key="1">
    <citation type="submission" date="2023-06" db="EMBL/GenBank/DDBJ databases">
        <authorList>
            <person name="Yushchuk O."/>
            <person name="Binda E."/>
            <person name="Ruckert-Reed C."/>
            <person name="Fedorenko V."/>
            <person name="Kalinowski J."/>
            <person name="Marinelli F."/>
        </authorList>
    </citation>
    <scope>NUCLEOTIDE SEQUENCE [LARGE SCALE GENOMIC DNA]</scope>
    <source>
        <strain evidence="2 3">NRRL 3884</strain>
    </source>
</reference>
<accession>A0ABY8WIL5</accession>
<proteinExistence type="predicted"/>
<dbReference type="Proteomes" id="UP001240150">
    <property type="component" value="Chromosome"/>
</dbReference>
<keyword evidence="3" id="KW-1185">Reference proteome</keyword>
<dbReference type="EMBL" id="CP126980">
    <property type="protein sequence ID" value="WIM97719.1"/>
    <property type="molecule type" value="Genomic_DNA"/>
</dbReference>
<evidence type="ECO:0008006" key="4">
    <source>
        <dbReference type="Google" id="ProtNLM"/>
    </source>
</evidence>
<evidence type="ECO:0000313" key="3">
    <source>
        <dbReference type="Proteomes" id="UP001240150"/>
    </source>
</evidence>
<feature type="region of interest" description="Disordered" evidence="1">
    <location>
        <begin position="164"/>
        <end position="192"/>
    </location>
</feature>
<feature type="region of interest" description="Disordered" evidence="1">
    <location>
        <begin position="1"/>
        <end position="21"/>
    </location>
</feature>
<gene>
    <name evidence="2" type="ORF">ACTOB_001267</name>
</gene>
<protein>
    <recommendedName>
        <fullName evidence="4">Helix-turn-helix domain-containing protein</fullName>
    </recommendedName>
</protein>
<evidence type="ECO:0000313" key="2">
    <source>
        <dbReference type="EMBL" id="WIM97719.1"/>
    </source>
</evidence>
<dbReference type="RefSeq" id="WP_284919115.1">
    <property type="nucleotide sequence ID" value="NZ_CP126980.1"/>
</dbReference>
<organism evidence="2 3">
    <name type="scientific">Actinoplanes oblitus</name>
    <dbReference type="NCBI Taxonomy" id="3040509"/>
    <lineage>
        <taxon>Bacteria</taxon>
        <taxon>Bacillati</taxon>
        <taxon>Actinomycetota</taxon>
        <taxon>Actinomycetes</taxon>
        <taxon>Micromonosporales</taxon>
        <taxon>Micromonosporaceae</taxon>
        <taxon>Actinoplanes</taxon>
    </lineage>
</organism>